<dbReference type="Proteomes" id="UP001490330">
    <property type="component" value="Unassembled WGS sequence"/>
</dbReference>
<evidence type="ECO:0000313" key="2">
    <source>
        <dbReference type="EMBL" id="MER6905074.1"/>
    </source>
</evidence>
<gene>
    <name evidence="2" type="ORF">ABT322_15095</name>
</gene>
<keyword evidence="3" id="KW-1185">Reference proteome</keyword>
<evidence type="ECO:0000313" key="3">
    <source>
        <dbReference type="Proteomes" id="UP001490330"/>
    </source>
</evidence>
<keyword evidence="1" id="KW-0812">Transmembrane</keyword>
<keyword evidence="1" id="KW-1133">Transmembrane helix</keyword>
<feature type="transmembrane region" description="Helical" evidence="1">
    <location>
        <begin position="38"/>
        <end position="57"/>
    </location>
</feature>
<keyword evidence="1" id="KW-0472">Membrane</keyword>
<reference evidence="2 3" key="1">
    <citation type="submission" date="2024-06" db="EMBL/GenBank/DDBJ databases">
        <title>The Natural Products Discovery Center: Release of the First 8490 Sequenced Strains for Exploring Actinobacteria Biosynthetic Diversity.</title>
        <authorList>
            <person name="Kalkreuter E."/>
            <person name="Kautsar S.A."/>
            <person name="Yang D."/>
            <person name="Bader C.D."/>
            <person name="Teijaro C.N."/>
            <person name="Fluegel L."/>
            <person name="Davis C.M."/>
            <person name="Simpson J.R."/>
            <person name="Lauterbach L."/>
            <person name="Steele A.D."/>
            <person name="Gui C."/>
            <person name="Meng S."/>
            <person name="Li G."/>
            <person name="Viehrig K."/>
            <person name="Ye F."/>
            <person name="Su P."/>
            <person name="Kiefer A.F."/>
            <person name="Nichols A."/>
            <person name="Cepeda A.J."/>
            <person name="Yan W."/>
            <person name="Fan B."/>
            <person name="Jiang Y."/>
            <person name="Adhikari A."/>
            <person name="Zheng C.-J."/>
            <person name="Schuster L."/>
            <person name="Cowan T.M."/>
            <person name="Smanski M.J."/>
            <person name="Chevrette M.G."/>
            <person name="De Carvalho L.P.S."/>
            <person name="Shen B."/>
        </authorList>
    </citation>
    <scope>NUCLEOTIDE SEQUENCE [LARGE SCALE GENOMIC DNA]</scope>
    <source>
        <strain evidence="2 3">NPDC000632</strain>
    </source>
</reference>
<feature type="transmembrane region" description="Helical" evidence="1">
    <location>
        <begin position="7"/>
        <end position="32"/>
    </location>
</feature>
<organism evidence="2 3">
    <name type="scientific">Streptomyces flaveolus</name>
    <dbReference type="NCBI Taxonomy" id="67297"/>
    <lineage>
        <taxon>Bacteria</taxon>
        <taxon>Bacillati</taxon>
        <taxon>Actinomycetota</taxon>
        <taxon>Actinomycetes</taxon>
        <taxon>Kitasatosporales</taxon>
        <taxon>Streptomycetaceae</taxon>
        <taxon>Streptomyces</taxon>
    </lineage>
</organism>
<name>A0ABV1VEZ2_9ACTN</name>
<dbReference type="EMBL" id="JBEPCV010000012">
    <property type="protein sequence ID" value="MER6905074.1"/>
    <property type="molecule type" value="Genomic_DNA"/>
</dbReference>
<comment type="caution">
    <text evidence="2">The sequence shown here is derived from an EMBL/GenBank/DDBJ whole genome shotgun (WGS) entry which is preliminary data.</text>
</comment>
<protein>
    <submittedName>
        <fullName evidence="2">Uncharacterized protein</fullName>
    </submittedName>
</protein>
<evidence type="ECO:0000256" key="1">
    <source>
        <dbReference type="SAM" id="Phobius"/>
    </source>
</evidence>
<sequence>MGNRTGLMVFFQRVFVLGFVVMMLVSGLMYVAHDGPSVELAQSVALLALFLGLLLVTERRMTGRWFRWSRR</sequence>
<proteinExistence type="predicted"/>
<accession>A0ABV1VEZ2</accession>
<dbReference type="RefSeq" id="WP_350716762.1">
    <property type="nucleotide sequence ID" value="NZ_JBEPCO010000005.1"/>
</dbReference>